<evidence type="ECO:0000313" key="3">
    <source>
        <dbReference type="EMBL" id="PQP11868.1"/>
    </source>
</evidence>
<evidence type="ECO:0000256" key="1">
    <source>
        <dbReference type="SAM" id="MobiDB-lite"/>
    </source>
</evidence>
<protein>
    <recommendedName>
        <fullName evidence="5">Outer membrane protein assembly factor</fullName>
    </recommendedName>
</protein>
<evidence type="ECO:0000256" key="2">
    <source>
        <dbReference type="SAM" id="SignalP"/>
    </source>
</evidence>
<organism evidence="3 4">
    <name type="scientific">Burkholderia cepacia</name>
    <name type="common">Pseudomonas cepacia</name>
    <dbReference type="NCBI Taxonomy" id="292"/>
    <lineage>
        <taxon>Bacteria</taxon>
        <taxon>Pseudomonadati</taxon>
        <taxon>Pseudomonadota</taxon>
        <taxon>Betaproteobacteria</taxon>
        <taxon>Burkholderiales</taxon>
        <taxon>Burkholderiaceae</taxon>
        <taxon>Burkholderia</taxon>
        <taxon>Burkholderia cepacia complex</taxon>
    </lineage>
</organism>
<feature type="chain" id="PRO_5015423224" description="Outer membrane protein assembly factor" evidence="2">
    <location>
        <begin position="50"/>
        <end position="197"/>
    </location>
</feature>
<dbReference type="AlphaFoldDB" id="A0A2S8IAV3"/>
<reference evidence="3 4" key="1">
    <citation type="submission" date="2018-02" db="EMBL/GenBank/DDBJ databases">
        <title>Draft genome sequencing of Burkholderia cepacia Y14-15.</title>
        <authorList>
            <person name="Zheng B.-X."/>
        </authorList>
    </citation>
    <scope>NUCLEOTIDE SEQUENCE [LARGE SCALE GENOMIC DNA]</scope>
    <source>
        <strain evidence="3 4">Y14-15</strain>
    </source>
</reference>
<comment type="caution">
    <text evidence="3">The sequence shown here is derived from an EMBL/GenBank/DDBJ whole genome shotgun (WGS) entry which is preliminary data.</text>
</comment>
<evidence type="ECO:0000313" key="4">
    <source>
        <dbReference type="Proteomes" id="UP000238206"/>
    </source>
</evidence>
<dbReference type="Proteomes" id="UP000238206">
    <property type="component" value="Unassembled WGS sequence"/>
</dbReference>
<sequence length="197" mass="21350">MAGQSNQQAHMAHDPGPRAARNRAGAAARAARAALAGCVAAFFALPAHAKYDVDIDAPRSVRKLLKSHLDIARFAKRDDISEDQFDFLVTATPQQVRDLTATAGYFSPVVRTDVRMRDGKRDVRIAVDPGPQTVVSTVDLTFKGPVDTEDPKQEAATRFAFSLKPGDPFTQSDWDGAKGAALKQLQSRRYLGAKITS</sequence>
<feature type="region of interest" description="Disordered" evidence="1">
    <location>
        <begin position="1"/>
        <end position="24"/>
    </location>
</feature>
<dbReference type="EMBL" id="PUIQ01000055">
    <property type="protein sequence ID" value="PQP11868.1"/>
    <property type="molecule type" value="Genomic_DNA"/>
</dbReference>
<evidence type="ECO:0008006" key="5">
    <source>
        <dbReference type="Google" id="ProtNLM"/>
    </source>
</evidence>
<proteinExistence type="predicted"/>
<gene>
    <name evidence="3" type="ORF">C5615_31525</name>
</gene>
<keyword evidence="2" id="KW-0732">Signal</keyword>
<feature type="non-terminal residue" evidence="3">
    <location>
        <position position="197"/>
    </location>
</feature>
<accession>A0A2S8IAV3</accession>
<name>A0A2S8IAV3_BURCE</name>
<feature type="signal peptide" evidence="2">
    <location>
        <begin position="1"/>
        <end position="49"/>
    </location>
</feature>